<dbReference type="EMBL" id="LWBP01000013">
    <property type="protein sequence ID" value="OQP67692.1"/>
    <property type="molecule type" value="Genomic_DNA"/>
</dbReference>
<proteinExistence type="predicted"/>
<evidence type="ECO:0000313" key="1">
    <source>
        <dbReference type="EMBL" id="OQP67692.1"/>
    </source>
</evidence>
<dbReference type="AlphaFoldDB" id="A0A1V9GAV3"/>
<dbReference type="STRING" id="550983.A4R26_11555"/>
<accession>A0A1V9GAV3</accession>
<evidence type="ECO:0000313" key="2">
    <source>
        <dbReference type="Proteomes" id="UP000192276"/>
    </source>
</evidence>
<keyword evidence="2" id="KW-1185">Reference proteome</keyword>
<comment type="caution">
    <text evidence="1">The sequence shown here is derived from an EMBL/GenBank/DDBJ whole genome shotgun (WGS) entry which is preliminary data.</text>
</comment>
<organism evidence="1 2">
    <name type="scientific">Niastella populi</name>
    <dbReference type="NCBI Taxonomy" id="550983"/>
    <lineage>
        <taxon>Bacteria</taxon>
        <taxon>Pseudomonadati</taxon>
        <taxon>Bacteroidota</taxon>
        <taxon>Chitinophagia</taxon>
        <taxon>Chitinophagales</taxon>
        <taxon>Chitinophagaceae</taxon>
        <taxon>Niastella</taxon>
    </lineage>
</organism>
<gene>
    <name evidence="1" type="ORF">A4R26_11555</name>
</gene>
<reference evidence="2" key="1">
    <citation type="submission" date="2016-04" db="EMBL/GenBank/DDBJ databases">
        <authorList>
            <person name="Chen L."/>
            <person name="Zhuang W."/>
            <person name="Wang G."/>
        </authorList>
    </citation>
    <scope>NUCLEOTIDE SEQUENCE [LARGE SCALE GENOMIC DNA]</scope>
    <source>
        <strain evidence="2">208</strain>
    </source>
</reference>
<protein>
    <submittedName>
        <fullName evidence="1">Uncharacterized protein</fullName>
    </submittedName>
</protein>
<dbReference type="Proteomes" id="UP000192276">
    <property type="component" value="Unassembled WGS sequence"/>
</dbReference>
<name>A0A1V9GAV3_9BACT</name>
<sequence>MSDNNDHFILPSIKAVVDYLYEAEEKDWLANGSPHMHIFLDIRATRWWLNSKKIVGDAISNINIDNVCIMCGKLMPKDWDGYCYECEYQNEL</sequence>